<dbReference type="Proteomes" id="UP000887565">
    <property type="component" value="Unplaced"/>
</dbReference>
<evidence type="ECO:0000256" key="2">
    <source>
        <dbReference type="SAM" id="Phobius"/>
    </source>
</evidence>
<reference evidence="4" key="1">
    <citation type="submission" date="2022-11" db="UniProtKB">
        <authorList>
            <consortium name="WormBaseParasite"/>
        </authorList>
    </citation>
    <scope>IDENTIFICATION</scope>
</reference>
<dbReference type="AlphaFoldDB" id="A0A915KWU1"/>
<proteinExistence type="predicted"/>
<sequence>MDNKNEPAVLTIRVKICTNVEAARALVNCFCFWTFIWLTLFVTIVGFRMWIIKTAQPQAPPIPATAPTANSHAPPSLNQNPLIAAVICPNVPAISQIPLPSTAAQVTSDQTIARTDSSKSFINIDPPQAPAATRASTNNHRSSLAITNANEVHNFRIEARDALDQLSTTTARITNNVPMV</sequence>
<keyword evidence="3" id="KW-1185">Reference proteome</keyword>
<evidence type="ECO:0000313" key="3">
    <source>
        <dbReference type="Proteomes" id="UP000887565"/>
    </source>
</evidence>
<feature type="region of interest" description="Disordered" evidence="1">
    <location>
        <begin position="117"/>
        <end position="139"/>
    </location>
</feature>
<protein>
    <submittedName>
        <fullName evidence="4">Uncharacterized protein</fullName>
    </submittedName>
</protein>
<feature type="transmembrane region" description="Helical" evidence="2">
    <location>
        <begin position="25"/>
        <end position="47"/>
    </location>
</feature>
<organism evidence="3 4">
    <name type="scientific">Romanomermis culicivorax</name>
    <name type="common">Nematode worm</name>
    <dbReference type="NCBI Taxonomy" id="13658"/>
    <lineage>
        <taxon>Eukaryota</taxon>
        <taxon>Metazoa</taxon>
        <taxon>Ecdysozoa</taxon>
        <taxon>Nematoda</taxon>
        <taxon>Enoplea</taxon>
        <taxon>Dorylaimia</taxon>
        <taxon>Mermithida</taxon>
        <taxon>Mermithoidea</taxon>
        <taxon>Mermithidae</taxon>
        <taxon>Romanomermis</taxon>
    </lineage>
</organism>
<evidence type="ECO:0000256" key="1">
    <source>
        <dbReference type="SAM" id="MobiDB-lite"/>
    </source>
</evidence>
<evidence type="ECO:0000313" key="4">
    <source>
        <dbReference type="WBParaSite" id="nRc.2.0.1.t43276-RA"/>
    </source>
</evidence>
<accession>A0A915KWU1</accession>
<name>A0A915KWU1_ROMCU</name>
<keyword evidence="2" id="KW-1133">Transmembrane helix</keyword>
<dbReference type="WBParaSite" id="nRc.2.0.1.t43276-RA">
    <property type="protein sequence ID" value="nRc.2.0.1.t43276-RA"/>
    <property type="gene ID" value="nRc.2.0.1.g43276"/>
</dbReference>
<keyword evidence="2" id="KW-0472">Membrane</keyword>
<keyword evidence="2" id="KW-0812">Transmembrane</keyword>